<dbReference type="STRING" id="748449.Halha_0676"/>
<dbReference type="RefSeq" id="WP_015326375.1">
    <property type="nucleotide sequence ID" value="NC_019978.1"/>
</dbReference>
<proteinExistence type="predicted"/>
<dbReference type="AlphaFoldDB" id="L0K8F2"/>
<keyword evidence="4" id="KW-1185">Reference proteome</keyword>
<accession>L0K8F2</accession>
<dbReference type="HOGENOM" id="CLU_086342_1_0_9"/>
<dbReference type="GO" id="GO:0016740">
    <property type="term" value="F:transferase activity"/>
    <property type="evidence" value="ECO:0007669"/>
    <property type="project" value="UniProtKB-KW"/>
</dbReference>
<keyword evidence="3" id="KW-0808">Transferase</keyword>
<protein>
    <submittedName>
        <fullName evidence="3">Putative glycosyltransferase</fullName>
    </submittedName>
</protein>
<dbReference type="Pfam" id="PF12945">
    <property type="entry name" value="PilZNR"/>
    <property type="match status" value="1"/>
</dbReference>
<sequence length="247" mass="28502">MREGRVIKKFDVSKKLEVNQQVECELLGGKYEGEYSIKVADISDDQNFIVNAPYIKGHPIKLAVNTRFNIKLKDDNGIYILPVKVTGRQFDATELLSVKLREPVTKIQERQFFRLEVYKNLNYRLIANNQEDLEAKGGIDEIIAGEVNELPAFDKEGKVRDMSAGGLKLFTAERLGLNQIIEIEINFINASFNTVCGEVVRVDKQDAETEEIYEVGIEFIECRRRQRDQITKWLFDKQRELRQKGLL</sequence>
<feature type="domain" description="Type III secretion system flagellar brake protein YcgR PilZN" evidence="2">
    <location>
        <begin position="17"/>
        <end position="98"/>
    </location>
</feature>
<dbReference type="InterPro" id="IPR009926">
    <property type="entry name" value="T3SS_YcgR_PilZN"/>
</dbReference>
<gene>
    <name evidence="3" type="ordered locus">Halha_0676</name>
</gene>
<dbReference type="KEGG" id="hhl:Halha_0676"/>
<dbReference type="Pfam" id="PF07238">
    <property type="entry name" value="PilZ"/>
    <property type="match status" value="1"/>
</dbReference>
<dbReference type="EMBL" id="CP003359">
    <property type="protein sequence ID" value="AGB40649.1"/>
    <property type="molecule type" value="Genomic_DNA"/>
</dbReference>
<dbReference type="eggNOG" id="COG5581">
    <property type="taxonomic scope" value="Bacteria"/>
</dbReference>
<dbReference type="Gene3D" id="2.40.10.220">
    <property type="entry name" value="predicted glycosyltransferase like domains"/>
    <property type="match status" value="1"/>
</dbReference>
<feature type="domain" description="PilZ" evidence="1">
    <location>
        <begin position="156"/>
        <end position="235"/>
    </location>
</feature>
<evidence type="ECO:0000313" key="3">
    <source>
        <dbReference type="EMBL" id="AGB40649.1"/>
    </source>
</evidence>
<reference evidence="4" key="1">
    <citation type="submission" date="2012-02" db="EMBL/GenBank/DDBJ databases">
        <title>The complete genome of Halobacteroides halobius DSM 5150.</title>
        <authorList>
            <person name="Lucas S."/>
            <person name="Copeland A."/>
            <person name="Lapidus A."/>
            <person name="Glavina del Rio T."/>
            <person name="Dalin E."/>
            <person name="Tice H."/>
            <person name="Bruce D."/>
            <person name="Goodwin L."/>
            <person name="Pitluck S."/>
            <person name="Peters L."/>
            <person name="Mikhailova N."/>
            <person name="Gu W."/>
            <person name="Kyrpides N."/>
            <person name="Mavromatis K."/>
            <person name="Ivanova N."/>
            <person name="Brettin T."/>
            <person name="Detter J.C."/>
            <person name="Han C."/>
            <person name="Larimer F."/>
            <person name="Land M."/>
            <person name="Hauser L."/>
            <person name="Markowitz V."/>
            <person name="Cheng J.-F."/>
            <person name="Hugenholtz P."/>
            <person name="Woyke T."/>
            <person name="Wu D."/>
            <person name="Tindall B."/>
            <person name="Pomrenke H."/>
            <person name="Brambilla E."/>
            <person name="Klenk H.-P."/>
            <person name="Eisen J.A."/>
        </authorList>
    </citation>
    <scope>NUCLEOTIDE SEQUENCE [LARGE SCALE GENOMIC DNA]</scope>
    <source>
        <strain evidence="4">ATCC 35273 / DSM 5150 / MD-1</strain>
    </source>
</reference>
<evidence type="ECO:0000313" key="4">
    <source>
        <dbReference type="Proteomes" id="UP000010880"/>
    </source>
</evidence>
<dbReference type="OrthoDB" id="9783080at2"/>
<evidence type="ECO:0000259" key="2">
    <source>
        <dbReference type="Pfam" id="PF12945"/>
    </source>
</evidence>
<dbReference type="GO" id="GO:0035438">
    <property type="term" value="F:cyclic-di-GMP binding"/>
    <property type="evidence" value="ECO:0007669"/>
    <property type="project" value="InterPro"/>
</dbReference>
<name>L0K8F2_HALHC</name>
<evidence type="ECO:0000259" key="1">
    <source>
        <dbReference type="Pfam" id="PF07238"/>
    </source>
</evidence>
<organism evidence="3 4">
    <name type="scientific">Halobacteroides halobius (strain ATCC 35273 / DSM 5150 / MD-1)</name>
    <dbReference type="NCBI Taxonomy" id="748449"/>
    <lineage>
        <taxon>Bacteria</taxon>
        <taxon>Bacillati</taxon>
        <taxon>Bacillota</taxon>
        <taxon>Clostridia</taxon>
        <taxon>Halanaerobiales</taxon>
        <taxon>Halobacteroidaceae</taxon>
        <taxon>Halobacteroides</taxon>
    </lineage>
</organism>
<dbReference type="SUPFAM" id="SSF141371">
    <property type="entry name" value="PilZ domain-like"/>
    <property type="match status" value="1"/>
</dbReference>
<dbReference type="InterPro" id="IPR009875">
    <property type="entry name" value="PilZ_domain"/>
</dbReference>
<dbReference type="Proteomes" id="UP000010880">
    <property type="component" value="Chromosome"/>
</dbReference>